<comment type="caution">
    <text evidence="4">The sequence shown here is derived from an EMBL/GenBank/DDBJ whole genome shotgun (WGS) entry which is preliminary data.</text>
</comment>
<dbReference type="Pfam" id="PF02482">
    <property type="entry name" value="Ribosomal_S30AE"/>
    <property type="match status" value="1"/>
</dbReference>
<reference evidence="4 5" key="1">
    <citation type="submission" date="2024-01" db="EMBL/GenBank/DDBJ databases">
        <title>Uliginosibacterium soil sp. nov.</title>
        <authorList>
            <person name="Lv Y."/>
        </authorList>
    </citation>
    <scope>NUCLEOTIDE SEQUENCE [LARGE SCALE GENOMIC DNA]</scope>
    <source>
        <strain evidence="4 5">H3</strain>
    </source>
</reference>
<organism evidence="4 5">
    <name type="scientific">Uliginosibacterium silvisoli</name>
    <dbReference type="NCBI Taxonomy" id="3114758"/>
    <lineage>
        <taxon>Bacteria</taxon>
        <taxon>Pseudomonadati</taxon>
        <taxon>Pseudomonadota</taxon>
        <taxon>Betaproteobacteria</taxon>
        <taxon>Rhodocyclales</taxon>
        <taxon>Zoogloeaceae</taxon>
        <taxon>Uliginosibacterium</taxon>
    </lineage>
</organism>
<dbReference type="PANTHER" id="PTHR33231">
    <property type="entry name" value="30S RIBOSOMAL PROTEIN"/>
    <property type="match status" value="1"/>
</dbReference>
<dbReference type="EMBL" id="JAYXHS010000001">
    <property type="protein sequence ID" value="MEC5385236.1"/>
    <property type="molecule type" value="Genomic_DNA"/>
</dbReference>
<keyword evidence="1" id="KW-0810">Translation regulation</keyword>
<comment type="subunit">
    <text evidence="2">Associates exclusively with 100S ribosomes, which are dimers of 70S ribosomes.</text>
</comment>
<evidence type="ECO:0000313" key="5">
    <source>
        <dbReference type="Proteomes" id="UP001331561"/>
    </source>
</evidence>
<dbReference type="InterPro" id="IPR050574">
    <property type="entry name" value="HPF/YfiA_ribosome-assoc"/>
</dbReference>
<name>A0ABU6K146_9RHOO</name>
<dbReference type="Gene3D" id="3.30.160.100">
    <property type="entry name" value="Ribosome hibernation promotion factor-like"/>
    <property type="match status" value="1"/>
</dbReference>
<dbReference type="Proteomes" id="UP001331561">
    <property type="component" value="Unassembled WGS sequence"/>
</dbReference>
<dbReference type="InterPro" id="IPR036567">
    <property type="entry name" value="RHF-like"/>
</dbReference>
<dbReference type="CDD" id="cd00552">
    <property type="entry name" value="RaiA"/>
    <property type="match status" value="1"/>
</dbReference>
<keyword evidence="5" id="KW-1185">Reference proteome</keyword>
<accession>A0ABU6K146</accession>
<dbReference type="RefSeq" id="WP_327598196.1">
    <property type="nucleotide sequence ID" value="NZ_JAYXHS010000001.1"/>
</dbReference>
<dbReference type="NCBIfam" id="TIGR00741">
    <property type="entry name" value="yfiA"/>
    <property type="match status" value="1"/>
</dbReference>
<sequence>MNLKITGHHLEVTDSIREYATSKLDRVIRHFEHVTAVHVILSVAKLKQKAEITVHVRGKDIFVESEEADLYAAIDSMIDKLDRQVVKHKEKLADHTRDAIKHQPTAEL</sequence>
<gene>
    <name evidence="4" type="primary">raiA</name>
    <name evidence="4" type="ORF">VVD49_05845</name>
</gene>
<proteinExistence type="predicted"/>
<dbReference type="PANTHER" id="PTHR33231:SF1">
    <property type="entry name" value="30S RIBOSOMAL PROTEIN"/>
    <property type="match status" value="1"/>
</dbReference>
<protein>
    <recommendedName>
        <fullName evidence="3">Ribosome hibernation promoting factor</fullName>
    </recommendedName>
</protein>
<dbReference type="SUPFAM" id="SSF69754">
    <property type="entry name" value="Ribosome binding protein Y (YfiA homologue)"/>
    <property type="match status" value="1"/>
</dbReference>
<evidence type="ECO:0000256" key="1">
    <source>
        <dbReference type="ARBA" id="ARBA00022845"/>
    </source>
</evidence>
<evidence type="ECO:0000256" key="2">
    <source>
        <dbReference type="ARBA" id="ARBA00038695"/>
    </source>
</evidence>
<dbReference type="InterPro" id="IPR003489">
    <property type="entry name" value="RHF/RaiA"/>
</dbReference>
<evidence type="ECO:0000313" key="4">
    <source>
        <dbReference type="EMBL" id="MEC5385236.1"/>
    </source>
</evidence>
<evidence type="ECO:0000256" key="3">
    <source>
        <dbReference type="ARBA" id="ARBA00041148"/>
    </source>
</evidence>